<protein>
    <recommendedName>
        <fullName evidence="1">DUF4942 domain-containing protein</fullName>
    </recommendedName>
</protein>
<dbReference type="AlphaFoldDB" id="A0A0C5H1U4"/>
<dbReference type="RefSeq" id="WP_015632451.1">
    <property type="nucleotide sequence ID" value="NZ_CABFWU010000003.1"/>
</dbReference>
<geneLocation type="plasmid" evidence="2">
    <name>pB-3002cz</name>
</geneLocation>
<organism evidence="2">
    <name type="scientific">Klebsiella pneumoniae</name>
    <dbReference type="NCBI Taxonomy" id="573"/>
    <lineage>
        <taxon>Bacteria</taxon>
        <taxon>Pseudomonadati</taxon>
        <taxon>Pseudomonadota</taxon>
        <taxon>Gammaproteobacteria</taxon>
        <taxon>Enterobacterales</taxon>
        <taxon>Enterobacteriaceae</taxon>
        <taxon>Klebsiella/Raoultella group</taxon>
        <taxon>Klebsiella</taxon>
        <taxon>Klebsiella pneumoniae complex</taxon>
    </lineage>
</organism>
<evidence type="ECO:0000313" key="2">
    <source>
        <dbReference type="EMBL" id="AJP18485.1"/>
    </source>
</evidence>
<feature type="domain" description="DUF4942" evidence="1">
    <location>
        <begin position="92"/>
        <end position="280"/>
    </location>
</feature>
<dbReference type="Pfam" id="PF13708">
    <property type="entry name" value="DUF4942"/>
    <property type="match status" value="1"/>
</dbReference>
<proteinExistence type="predicted"/>
<keyword evidence="2" id="KW-0614">Plasmid</keyword>
<dbReference type="InterPro" id="IPR031339">
    <property type="entry name" value="DUF4942"/>
</dbReference>
<reference evidence="2" key="1">
    <citation type="journal article" date="2015" name="Antimicrob. Agents Chemother.">
        <title>Complete nucleotide sequences of two NDM-1-encoding plasmids from the same sequence type 11 Klebsiella pneumoniae strain.</title>
        <authorList>
            <person name="Studentova V."/>
            <person name="Dobiasova H."/>
            <person name="Hedlova D."/>
            <person name="Dolejska M."/>
            <person name="Papagiannitsis C.C."/>
            <person name="Hrabak J."/>
        </authorList>
    </citation>
    <scope>NUCLEOTIDE SEQUENCE</scope>
    <source>
        <strain evidence="2">Kpn-3002cz</strain>
        <plasmid evidence="2">pB-3002cz</plasmid>
    </source>
</reference>
<evidence type="ECO:0000259" key="1">
    <source>
        <dbReference type="Pfam" id="PF13708"/>
    </source>
</evidence>
<dbReference type="EMBL" id="KJ958926">
    <property type="protein sequence ID" value="AJP18485.1"/>
    <property type="molecule type" value="Genomic_DNA"/>
</dbReference>
<sequence>MSESKNVPSVEIILGQQSAEVVPSVAIERIISLRDEGIRLYLDAIGQIRKARDLMQEAGGCQYLYDFDKAVENAIRWKDTPSDRAVTAIARVIDGKIWDRLMSETGMYTLMSNKQRQEWDRQVAGSEMPPITLDNVMSTFRHLNASKADTFTQGLIDIFKSLSWDYKTNNPCMFGKRIIIAPLLDVWRSGWVRFSSDGHTKIDDLARPFYVLDGRNVPDHRVSDGAKLDAFFSENQFNGKVFECDYFSVRYYKKGSAHITFKRLDLVEKINDMVASHYPDMLPPRQ</sequence>
<dbReference type="PATRIC" id="fig|573.1921.peg.5746"/>
<name>A0A0C5H1U4_KLEPN</name>
<accession>A0A0C5H1U4</accession>